<feature type="transmembrane region" description="Helical" evidence="1">
    <location>
        <begin position="12"/>
        <end position="31"/>
    </location>
</feature>
<evidence type="ECO:0000313" key="3">
    <source>
        <dbReference type="Proteomes" id="UP001528912"/>
    </source>
</evidence>
<proteinExistence type="predicted"/>
<name>A0ABT6C305_9MICO</name>
<keyword evidence="1" id="KW-0472">Membrane</keyword>
<dbReference type="Proteomes" id="UP001528912">
    <property type="component" value="Unassembled WGS sequence"/>
</dbReference>
<evidence type="ECO:0000313" key="2">
    <source>
        <dbReference type="EMBL" id="MDF8262667.1"/>
    </source>
</evidence>
<keyword evidence="1" id="KW-0812">Transmembrane</keyword>
<sequence length="81" mass="9029">MRLLRRWYRRHPRWGGFVLYPVVGVVVWPLMDATGIFGRDGLAESAETGGIWGLAMAVGMATVRVVILPSVDGTDRTDDRE</sequence>
<evidence type="ECO:0000256" key="1">
    <source>
        <dbReference type="SAM" id="Phobius"/>
    </source>
</evidence>
<feature type="transmembrane region" description="Helical" evidence="1">
    <location>
        <begin position="51"/>
        <end position="71"/>
    </location>
</feature>
<dbReference type="RefSeq" id="WP_277190420.1">
    <property type="nucleotide sequence ID" value="NZ_JAROAV010000001.1"/>
</dbReference>
<dbReference type="EMBL" id="JAROAV010000001">
    <property type="protein sequence ID" value="MDF8262667.1"/>
    <property type="molecule type" value="Genomic_DNA"/>
</dbReference>
<protein>
    <submittedName>
        <fullName evidence="2">Uncharacterized protein</fullName>
    </submittedName>
</protein>
<keyword evidence="3" id="KW-1185">Reference proteome</keyword>
<comment type="caution">
    <text evidence="2">The sequence shown here is derived from an EMBL/GenBank/DDBJ whole genome shotgun (WGS) entry which is preliminary data.</text>
</comment>
<accession>A0ABT6C305</accession>
<organism evidence="2 3">
    <name type="scientific">Luteipulveratus flavus</name>
    <dbReference type="NCBI Taxonomy" id="3031728"/>
    <lineage>
        <taxon>Bacteria</taxon>
        <taxon>Bacillati</taxon>
        <taxon>Actinomycetota</taxon>
        <taxon>Actinomycetes</taxon>
        <taxon>Micrococcales</taxon>
        <taxon>Dermacoccaceae</taxon>
        <taxon>Luteipulveratus</taxon>
    </lineage>
</organism>
<reference evidence="2 3" key="1">
    <citation type="submission" date="2023-03" db="EMBL/GenBank/DDBJ databases">
        <title>YIM 133296 draft genome.</title>
        <authorList>
            <person name="Xiong L."/>
        </authorList>
    </citation>
    <scope>NUCLEOTIDE SEQUENCE [LARGE SCALE GENOMIC DNA]</scope>
    <source>
        <strain evidence="2 3">YIM 133296</strain>
    </source>
</reference>
<keyword evidence="1" id="KW-1133">Transmembrane helix</keyword>
<gene>
    <name evidence="2" type="ORF">P4R38_00220</name>
</gene>